<feature type="transmembrane region" description="Helical" evidence="1">
    <location>
        <begin position="20"/>
        <end position="44"/>
    </location>
</feature>
<evidence type="ECO:0000256" key="1">
    <source>
        <dbReference type="SAM" id="Phobius"/>
    </source>
</evidence>
<keyword evidence="1" id="KW-0472">Membrane</keyword>
<name>A0A915NHA5_9BILA</name>
<sequence length="94" mass="10534">MLAMTFASSIESQQQSISLYSFIALGVVVIVLCIALGLLLNFFVVCTKRKRANQGTYSPSTQEMTGNARFFITTNNQQKLNKNKQKIQSPKRKT</sequence>
<dbReference type="AlphaFoldDB" id="A0A915NHA5"/>
<keyword evidence="1" id="KW-1133">Transmembrane helix</keyword>
<reference evidence="3" key="1">
    <citation type="submission" date="2022-11" db="UniProtKB">
        <authorList>
            <consortium name="WormBaseParasite"/>
        </authorList>
    </citation>
    <scope>IDENTIFICATION</scope>
</reference>
<organism evidence="2 3">
    <name type="scientific">Meloidogyne floridensis</name>
    <dbReference type="NCBI Taxonomy" id="298350"/>
    <lineage>
        <taxon>Eukaryota</taxon>
        <taxon>Metazoa</taxon>
        <taxon>Ecdysozoa</taxon>
        <taxon>Nematoda</taxon>
        <taxon>Chromadorea</taxon>
        <taxon>Rhabditida</taxon>
        <taxon>Tylenchina</taxon>
        <taxon>Tylenchomorpha</taxon>
        <taxon>Tylenchoidea</taxon>
        <taxon>Meloidogynidae</taxon>
        <taxon>Meloidogyninae</taxon>
        <taxon>Meloidogyne</taxon>
    </lineage>
</organism>
<keyword evidence="1" id="KW-0812">Transmembrane</keyword>
<proteinExistence type="predicted"/>
<accession>A0A915NHA5</accession>
<protein>
    <submittedName>
        <fullName evidence="3">Uncharacterized protein</fullName>
    </submittedName>
</protein>
<keyword evidence="2" id="KW-1185">Reference proteome</keyword>
<dbReference type="Proteomes" id="UP000887560">
    <property type="component" value="Unplaced"/>
</dbReference>
<evidence type="ECO:0000313" key="3">
    <source>
        <dbReference type="WBParaSite" id="scf7180000417113.g951"/>
    </source>
</evidence>
<evidence type="ECO:0000313" key="2">
    <source>
        <dbReference type="Proteomes" id="UP000887560"/>
    </source>
</evidence>
<dbReference type="WBParaSite" id="scf7180000417113.g951">
    <property type="protein sequence ID" value="scf7180000417113.g951"/>
    <property type="gene ID" value="scf7180000417113.g951"/>
</dbReference>